<comment type="function">
    <text evidence="9">S-adenosyl-L-methionine-dependent methyltransferase that specifically methylates the N(1) position of adenine in helix 25.1 in 25S rRNA. Required both for ribosomal 40S and 60S subunits biogenesis. Required for efficient pre-rRNA cleavage at site A2.</text>
</comment>
<protein>
    <recommendedName>
        <fullName evidence="8 9">Ribosomal RNA-processing protein 8</fullName>
        <ecNumber evidence="9">2.1.1.-</ecNumber>
    </recommendedName>
</protein>
<dbReference type="InterPro" id="IPR029063">
    <property type="entry name" value="SAM-dependent_MTases_sf"/>
</dbReference>
<evidence type="ECO:0000313" key="11">
    <source>
        <dbReference type="EMBL" id="PJF18899.1"/>
    </source>
</evidence>
<keyword evidence="4 9" id="KW-0489">Methyltransferase</keyword>
<comment type="similarity">
    <text evidence="2 9">Belongs to the methyltransferase superfamily. RRP8 family.</text>
</comment>
<comment type="subcellular location">
    <subcellularLocation>
        <location evidence="1 9">Nucleus</location>
        <location evidence="1 9">Nucleolus</location>
    </subcellularLocation>
</comment>
<accession>A0A2H9TMF5</accession>
<evidence type="ECO:0000256" key="4">
    <source>
        <dbReference type="ARBA" id="ARBA00022603"/>
    </source>
</evidence>
<evidence type="ECO:0000256" key="1">
    <source>
        <dbReference type="ARBA" id="ARBA00004604"/>
    </source>
</evidence>
<dbReference type="CDD" id="cd02440">
    <property type="entry name" value="AdoMet_MTases"/>
    <property type="match status" value="1"/>
</dbReference>
<feature type="compositionally biased region" description="Basic and acidic residues" evidence="10">
    <location>
        <begin position="15"/>
        <end position="30"/>
    </location>
</feature>
<dbReference type="InterPro" id="IPR042036">
    <property type="entry name" value="RRP8_N"/>
</dbReference>
<proteinExistence type="inferred from homology"/>
<dbReference type="Proteomes" id="UP000240830">
    <property type="component" value="Unassembled WGS sequence"/>
</dbReference>
<evidence type="ECO:0000256" key="2">
    <source>
        <dbReference type="ARBA" id="ARBA00006301"/>
    </source>
</evidence>
<dbReference type="GO" id="GO:0005730">
    <property type="term" value="C:nucleolus"/>
    <property type="evidence" value="ECO:0007669"/>
    <property type="project" value="UniProtKB-SubCell"/>
</dbReference>
<evidence type="ECO:0000256" key="8">
    <source>
        <dbReference type="ARBA" id="ARBA00076672"/>
    </source>
</evidence>
<evidence type="ECO:0000313" key="12">
    <source>
        <dbReference type="Proteomes" id="UP000240830"/>
    </source>
</evidence>
<dbReference type="STRING" id="1246581.A0A2H9TMF5"/>
<keyword evidence="5 9" id="KW-0808">Transferase</keyword>
<evidence type="ECO:0000256" key="5">
    <source>
        <dbReference type="ARBA" id="ARBA00022679"/>
    </source>
</evidence>
<keyword evidence="6 9" id="KW-0949">S-adenosyl-L-methionine</keyword>
<dbReference type="Gene3D" id="1.10.10.2150">
    <property type="entry name" value="Ribosomal RNA-processing protein 8, N-terminal domain"/>
    <property type="match status" value="1"/>
</dbReference>
<dbReference type="EMBL" id="MTSL01000097">
    <property type="protein sequence ID" value="PJF18899.1"/>
    <property type="molecule type" value="Genomic_DNA"/>
</dbReference>
<dbReference type="Gene3D" id="3.40.50.150">
    <property type="entry name" value="Vaccinia Virus protein VP39"/>
    <property type="match status" value="1"/>
</dbReference>
<dbReference type="SUPFAM" id="SSF53335">
    <property type="entry name" value="S-adenosyl-L-methionine-dependent methyltransferases"/>
    <property type="match status" value="1"/>
</dbReference>
<keyword evidence="7 9" id="KW-0539">Nucleus</keyword>
<dbReference type="EC" id="2.1.1.-" evidence="9"/>
<dbReference type="GO" id="GO:0042273">
    <property type="term" value="P:ribosomal large subunit biogenesis"/>
    <property type="evidence" value="ECO:0007669"/>
    <property type="project" value="EnsemblFungi"/>
</dbReference>
<dbReference type="Pfam" id="PF05148">
    <property type="entry name" value="Methyltransf_8"/>
    <property type="match status" value="1"/>
</dbReference>
<keyword evidence="3 9" id="KW-0698">rRNA processing</keyword>
<dbReference type="FunFam" id="1.10.10.2150:FF:000001">
    <property type="entry name" value="Ribosomal RNA-processing protein 8"/>
    <property type="match status" value="1"/>
</dbReference>
<dbReference type="AlphaFoldDB" id="A0A2H9TMF5"/>
<evidence type="ECO:0000256" key="9">
    <source>
        <dbReference type="RuleBase" id="RU365074"/>
    </source>
</evidence>
<gene>
    <name evidence="11" type="ORF">PSACC_01300</name>
</gene>
<reference evidence="11 12" key="1">
    <citation type="submission" date="2016-10" db="EMBL/GenBank/DDBJ databases">
        <title>The genome of Paramicrosporidium saccamoebae is the missing link in understanding Cryptomycota and Microsporidia evolution.</title>
        <authorList>
            <person name="Quandt C.A."/>
            <person name="Beaudet D."/>
            <person name="Corsaro D."/>
            <person name="Michel R."/>
            <person name="Corradi N."/>
            <person name="James T."/>
        </authorList>
    </citation>
    <scope>NUCLEOTIDE SEQUENCE [LARGE SCALE GENOMIC DNA]</scope>
    <source>
        <strain evidence="11 12">KSL3</strain>
    </source>
</reference>
<dbReference type="PANTHER" id="PTHR12787:SF0">
    <property type="entry name" value="RIBOSOMAL RNA-PROCESSING PROTEIN 8"/>
    <property type="match status" value="1"/>
</dbReference>
<evidence type="ECO:0000256" key="10">
    <source>
        <dbReference type="SAM" id="MobiDB-lite"/>
    </source>
</evidence>
<evidence type="ECO:0000256" key="3">
    <source>
        <dbReference type="ARBA" id="ARBA00022552"/>
    </source>
</evidence>
<keyword evidence="12" id="KW-1185">Reference proteome</keyword>
<dbReference type="InterPro" id="IPR007823">
    <property type="entry name" value="RRP8"/>
</dbReference>
<dbReference type="GO" id="GO:0106142">
    <property type="term" value="F:rRNA (adenine-N1-)-methyltransferase activity"/>
    <property type="evidence" value="ECO:0007669"/>
    <property type="project" value="EnsemblFungi"/>
</dbReference>
<name>A0A2H9TMF5_9FUNG</name>
<dbReference type="OrthoDB" id="10258825at2759"/>
<organism evidence="11 12">
    <name type="scientific">Paramicrosporidium saccamoebae</name>
    <dbReference type="NCBI Taxonomy" id="1246581"/>
    <lineage>
        <taxon>Eukaryota</taxon>
        <taxon>Fungi</taxon>
        <taxon>Fungi incertae sedis</taxon>
        <taxon>Cryptomycota</taxon>
        <taxon>Cryptomycota incertae sedis</taxon>
        <taxon>Paramicrosporidium</taxon>
    </lineage>
</organism>
<comment type="caution">
    <text evidence="11">The sequence shown here is derived from an EMBL/GenBank/DDBJ whole genome shotgun (WGS) entry which is preliminary data.</text>
</comment>
<dbReference type="PANTHER" id="PTHR12787">
    <property type="entry name" value="RIBOSOMAL RNA-PROCESSING PROTEIN 8"/>
    <property type="match status" value="1"/>
</dbReference>
<evidence type="ECO:0000256" key="7">
    <source>
        <dbReference type="ARBA" id="ARBA00023242"/>
    </source>
</evidence>
<feature type="region of interest" description="Disordered" evidence="10">
    <location>
        <begin position="13"/>
        <end position="66"/>
    </location>
</feature>
<evidence type="ECO:0000256" key="6">
    <source>
        <dbReference type="ARBA" id="ARBA00022691"/>
    </source>
</evidence>
<dbReference type="GO" id="GO:0030686">
    <property type="term" value="C:90S preribosome"/>
    <property type="evidence" value="ECO:0007669"/>
    <property type="project" value="EnsemblFungi"/>
</dbReference>
<sequence length="299" mass="33747">MFFNVPSWNLGEPVVDAKKKGAKKTVKESQPDAAPRPTNIPKRKEKVEREKSNPAKKSRSVEPVQHKIVELPQTKGKSKEESKLSGARFRFLNQKLYESSSNEALSYFRQHPTDFAHYHVGFREQTKAWPVNPVDLFIDRLNKRLNNEKLLIADLGCGEAKIAETLHKRAVVHSFDLAAVSEFVTVASMTDVPLEDSSVDVVIFCLSLMNTDYTAALAEANRILRANGELWISEVASRFDGKHGLDEFVKSLQTAGFSTFERDTSNAVFISLYAKKHSKAKIDAKRLKPILKPCLYKKR</sequence>